<dbReference type="Gene3D" id="3.10.100.10">
    <property type="entry name" value="Mannose-Binding Protein A, subunit A"/>
    <property type="match status" value="1"/>
</dbReference>
<evidence type="ECO:0000256" key="11">
    <source>
        <dbReference type="PROSITE-ProRule" id="PRU01211"/>
    </source>
</evidence>
<protein>
    <recommendedName>
        <fullName evidence="12">Metalloendopeptidase</fullName>
        <ecNumber evidence="12">3.4.24.-</ecNumber>
    </recommendedName>
</protein>
<evidence type="ECO:0000313" key="14">
    <source>
        <dbReference type="Proteomes" id="UP001152795"/>
    </source>
</evidence>
<dbReference type="InterPro" id="IPR024079">
    <property type="entry name" value="MetalloPept_cat_dom_sf"/>
</dbReference>
<comment type="cofactor">
    <cofactor evidence="11 12">
        <name>Zn(2+)</name>
        <dbReference type="ChEBI" id="CHEBI:29105"/>
    </cofactor>
    <text evidence="11 12">Binds 1 zinc ion per subunit.</text>
</comment>
<evidence type="ECO:0000256" key="8">
    <source>
        <dbReference type="ARBA" id="ARBA00022833"/>
    </source>
</evidence>
<keyword evidence="6" id="KW-0677">Repeat</keyword>
<keyword evidence="8 11" id="KW-0862">Zinc</keyword>
<organism evidence="13 14">
    <name type="scientific">Paramuricea clavata</name>
    <name type="common">Red gorgonian</name>
    <name type="synonym">Violescent sea-whip</name>
    <dbReference type="NCBI Taxonomy" id="317549"/>
    <lineage>
        <taxon>Eukaryota</taxon>
        <taxon>Metazoa</taxon>
        <taxon>Cnidaria</taxon>
        <taxon>Anthozoa</taxon>
        <taxon>Octocorallia</taxon>
        <taxon>Malacalcyonacea</taxon>
        <taxon>Plexauridae</taxon>
        <taxon>Paramuricea</taxon>
    </lineage>
</organism>
<feature type="binding site" evidence="11">
    <location>
        <position position="261"/>
    </location>
    <ligand>
        <name>Zn(2+)</name>
        <dbReference type="ChEBI" id="CHEBI:29105"/>
        <note>catalytic</note>
    </ligand>
</feature>
<sequence>MTRVLSTESKWKKTGKFHALSSKIDFDHDYVSLGCWKAGTNLNHFEDLENFHDELDGLYWQRLNTIKKCAAVTKNKGYSVFALINKGECLATKHKDHVYKRFGHSKKCSNGEGGVGAMNVYKLTGESFSDSEDFEDDIILTKAQKALIDNPHSALYHDGVDLQTSAAMVIWPENTVPYYVPPELAKTKVAQRFLAGIKQWQQKTCIKFVPRGNHRDWVQVFRERNPKSRRCASAIGRIGRYQPIRVGDLCPAGSLIHEWGHALGLWHEQSREDRDSYVKINWDNILPGKKDQFRKYRHFTANTLSVKYDYMSIMHYGKDYFAKLTEDQTGYLTTVEVLNKKYRNKIGQRDHVTLADAAKVNILYGCADFPYMWRTKDWTECSSDCGFGKKRREIFCAKSDLKNVDPKYCSNSTKPQDKLACYGRKCTSCPSGWFKLHKACYKVHDKLVSWFEARQKCLESASDLLTLKTKPEEASIRSYLKSKNVYLYYYWLGAYYHGANGDFFWVDDSRMKYHNWKKGEPRWNVNCALMIHRKEWGTDNCTTQRRYICKKDIV</sequence>
<dbReference type="OrthoDB" id="291007at2759"/>
<keyword evidence="9 11" id="KW-0482">Metalloprotease</keyword>
<dbReference type="EC" id="3.4.24.-" evidence="12"/>
<feature type="active site" evidence="11">
    <location>
        <position position="258"/>
    </location>
</feature>
<dbReference type="InterPro" id="IPR016187">
    <property type="entry name" value="CTDL_fold"/>
</dbReference>
<comment type="subcellular location">
    <subcellularLocation>
        <location evidence="1">Secreted</location>
    </subcellularLocation>
</comment>
<gene>
    <name evidence="13" type="ORF">PACLA_8A037272</name>
</gene>
<dbReference type="SUPFAM" id="SSF56436">
    <property type="entry name" value="C-type lectin-like"/>
    <property type="match status" value="1"/>
</dbReference>
<dbReference type="SMART" id="SM00209">
    <property type="entry name" value="TSP1"/>
    <property type="match status" value="1"/>
</dbReference>
<dbReference type="InterPro" id="IPR034035">
    <property type="entry name" value="Astacin-like_dom"/>
</dbReference>
<keyword evidence="2" id="KW-0964">Secreted</keyword>
<feature type="binding site" evidence="11">
    <location>
        <position position="267"/>
    </location>
    <ligand>
        <name>Zn(2+)</name>
        <dbReference type="ChEBI" id="CHEBI:29105"/>
        <note>catalytic</note>
    </ligand>
</feature>
<dbReference type="PROSITE" id="PS51864">
    <property type="entry name" value="ASTACIN"/>
    <property type="match status" value="1"/>
</dbReference>
<evidence type="ECO:0000256" key="1">
    <source>
        <dbReference type="ARBA" id="ARBA00004613"/>
    </source>
</evidence>
<evidence type="ECO:0000313" key="13">
    <source>
        <dbReference type="EMBL" id="CAB3989737.1"/>
    </source>
</evidence>
<keyword evidence="5" id="KW-0732">Signal</keyword>
<evidence type="ECO:0000256" key="6">
    <source>
        <dbReference type="ARBA" id="ARBA00022737"/>
    </source>
</evidence>
<dbReference type="Pfam" id="PF19030">
    <property type="entry name" value="TSP1_ADAMTS"/>
    <property type="match status" value="1"/>
</dbReference>
<evidence type="ECO:0000256" key="10">
    <source>
        <dbReference type="ARBA" id="ARBA00023180"/>
    </source>
</evidence>
<dbReference type="AlphaFoldDB" id="A0A7D9HNW6"/>
<comment type="caution">
    <text evidence="11">Lacks conserved residue(s) required for the propagation of feature annotation.</text>
</comment>
<dbReference type="InterPro" id="IPR001304">
    <property type="entry name" value="C-type_lectin-like"/>
</dbReference>
<keyword evidence="7 11" id="KW-0378">Hydrolase</keyword>
<evidence type="ECO:0000256" key="4">
    <source>
        <dbReference type="ARBA" id="ARBA00022723"/>
    </source>
</evidence>
<dbReference type="SMART" id="SM00034">
    <property type="entry name" value="CLECT"/>
    <property type="match status" value="1"/>
</dbReference>
<keyword evidence="4 11" id="KW-0479">Metal-binding</keyword>
<dbReference type="InterPro" id="IPR036383">
    <property type="entry name" value="TSP1_rpt_sf"/>
</dbReference>
<keyword evidence="10" id="KW-0325">Glycoprotein</keyword>
<dbReference type="GO" id="GO:0004222">
    <property type="term" value="F:metalloendopeptidase activity"/>
    <property type="evidence" value="ECO:0007669"/>
    <property type="project" value="UniProtKB-UniRule"/>
</dbReference>
<dbReference type="Gene3D" id="2.20.100.10">
    <property type="entry name" value="Thrombospondin type-1 (TSP1) repeat"/>
    <property type="match status" value="1"/>
</dbReference>
<dbReference type="PANTHER" id="PTHR10127">
    <property type="entry name" value="DISCOIDIN, CUB, EGF, LAMININ , AND ZINC METALLOPROTEASE DOMAIN CONTAINING"/>
    <property type="match status" value="1"/>
</dbReference>
<dbReference type="CDD" id="cd04280">
    <property type="entry name" value="ZnMc_astacin_like"/>
    <property type="match status" value="1"/>
</dbReference>
<evidence type="ECO:0000256" key="12">
    <source>
        <dbReference type="RuleBase" id="RU361183"/>
    </source>
</evidence>
<dbReference type="Pfam" id="PF01400">
    <property type="entry name" value="Astacin"/>
    <property type="match status" value="1"/>
</dbReference>
<dbReference type="PROSITE" id="PS50092">
    <property type="entry name" value="TSP1"/>
    <property type="match status" value="1"/>
</dbReference>
<dbReference type="SMART" id="SM00235">
    <property type="entry name" value="ZnMc"/>
    <property type="match status" value="1"/>
</dbReference>
<dbReference type="InterPro" id="IPR016186">
    <property type="entry name" value="C-type_lectin-like/link_sf"/>
</dbReference>
<dbReference type="GO" id="GO:0008270">
    <property type="term" value="F:zinc ion binding"/>
    <property type="evidence" value="ECO:0007669"/>
    <property type="project" value="UniProtKB-UniRule"/>
</dbReference>
<accession>A0A7D9HNW6</accession>
<dbReference type="InterPro" id="IPR001506">
    <property type="entry name" value="Peptidase_M12A"/>
</dbReference>
<dbReference type="GO" id="GO:0005576">
    <property type="term" value="C:extracellular region"/>
    <property type="evidence" value="ECO:0007669"/>
    <property type="project" value="UniProtKB-SubCell"/>
</dbReference>
<proteinExistence type="predicted"/>
<feature type="binding site" evidence="11">
    <location>
        <position position="257"/>
    </location>
    <ligand>
        <name>Zn(2+)</name>
        <dbReference type="ChEBI" id="CHEBI:29105"/>
        <note>catalytic</note>
    </ligand>
</feature>
<evidence type="ECO:0000256" key="3">
    <source>
        <dbReference type="ARBA" id="ARBA00022670"/>
    </source>
</evidence>
<evidence type="ECO:0000256" key="5">
    <source>
        <dbReference type="ARBA" id="ARBA00022729"/>
    </source>
</evidence>
<dbReference type="InterPro" id="IPR006026">
    <property type="entry name" value="Peptidase_Metallo"/>
</dbReference>
<keyword evidence="14" id="KW-1185">Reference proteome</keyword>
<keyword evidence="3 11" id="KW-0645">Protease</keyword>
<dbReference type="Gene3D" id="3.40.390.10">
    <property type="entry name" value="Collagenase (Catalytic Domain)"/>
    <property type="match status" value="1"/>
</dbReference>
<evidence type="ECO:0000256" key="2">
    <source>
        <dbReference type="ARBA" id="ARBA00022525"/>
    </source>
</evidence>
<evidence type="ECO:0000256" key="9">
    <source>
        <dbReference type="ARBA" id="ARBA00023049"/>
    </source>
</evidence>
<dbReference type="CDD" id="cd00037">
    <property type="entry name" value="CLECT"/>
    <property type="match status" value="1"/>
</dbReference>
<dbReference type="Proteomes" id="UP001152795">
    <property type="component" value="Unassembled WGS sequence"/>
</dbReference>
<dbReference type="FunFam" id="2.20.100.10:FF:000005">
    <property type="entry name" value="ADAM metallopeptidase with thrombospondin type 1 motif 9"/>
    <property type="match status" value="1"/>
</dbReference>
<dbReference type="PRINTS" id="PR00480">
    <property type="entry name" value="ASTACIN"/>
</dbReference>
<dbReference type="PANTHER" id="PTHR10127:SF780">
    <property type="entry name" value="METALLOENDOPEPTIDASE"/>
    <property type="match status" value="1"/>
</dbReference>
<dbReference type="EMBL" id="CACRXK020001543">
    <property type="protein sequence ID" value="CAB3989737.1"/>
    <property type="molecule type" value="Genomic_DNA"/>
</dbReference>
<evidence type="ECO:0000256" key="7">
    <source>
        <dbReference type="ARBA" id="ARBA00022801"/>
    </source>
</evidence>
<name>A0A7D9HNW6_PARCT</name>
<dbReference type="Pfam" id="PF00059">
    <property type="entry name" value="Lectin_C"/>
    <property type="match status" value="1"/>
</dbReference>
<dbReference type="SUPFAM" id="SSF82895">
    <property type="entry name" value="TSP-1 type 1 repeat"/>
    <property type="match status" value="1"/>
</dbReference>
<dbReference type="GO" id="GO:0006508">
    <property type="term" value="P:proteolysis"/>
    <property type="evidence" value="ECO:0007669"/>
    <property type="project" value="UniProtKB-KW"/>
</dbReference>
<dbReference type="PROSITE" id="PS50041">
    <property type="entry name" value="C_TYPE_LECTIN_2"/>
    <property type="match status" value="1"/>
</dbReference>
<comment type="caution">
    <text evidence="13">The sequence shown here is derived from an EMBL/GenBank/DDBJ whole genome shotgun (WGS) entry which is preliminary data.</text>
</comment>
<reference evidence="13" key="1">
    <citation type="submission" date="2020-04" db="EMBL/GenBank/DDBJ databases">
        <authorList>
            <person name="Alioto T."/>
            <person name="Alioto T."/>
            <person name="Gomez Garrido J."/>
        </authorList>
    </citation>
    <scope>NUCLEOTIDE SEQUENCE</scope>
    <source>
        <strain evidence="13">A484AB</strain>
    </source>
</reference>
<dbReference type="SUPFAM" id="SSF55486">
    <property type="entry name" value="Metalloproteases ('zincins'), catalytic domain"/>
    <property type="match status" value="1"/>
</dbReference>
<dbReference type="InterPro" id="IPR000884">
    <property type="entry name" value="TSP1_rpt"/>
</dbReference>